<keyword evidence="2" id="KW-1185">Reference proteome</keyword>
<protein>
    <submittedName>
        <fullName evidence="1">Uncharacterized protein</fullName>
    </submittedName>
</protein>
<comment type="caution">
    <text evidence="1">The sequence shown here is derived from an EMBL/GenBank/DDBJ whole genome shotgun (WGS) entry which is preliminary data.</text>
</comment>
<reference evidence="1 2" key="1">
    <citation type="submission" date="2021-06" db="EMBL/GenBank/DDBJ databases">
        <title>Caerostris extrusa draft genome.</title>
        <authorList>
            <person name="Kono N."/>
            <person name="Arakawa K."/>
        </authorList>
    </citation>
    <scope>NUCLEOTIDE SEQUENCE [LARGE SCALE GENOMIC DNA]</scope>
</reference>
<sequence>MHILDYSALSGPLILAQRVRPRINARAPNPQKKKGLPSIVVVAVSKADLCIWSINSQRLFQKGTRISMDPHDKNTPVWITPSVLPLHLLLEPNVKTYLPVVYRGMVYFTVG</sequence>
<gene>
    <name evidence="1" type="ORF">CEXT_601111</name>
</gene>
<name>A0AAV4M6G0_CAEEX</name>
<dbReference type="Proteomes" id="UP001054945">
    <property type="component" value="Unassembled WGS sequence"/>
</dbReference>
<evidence type="ECO:0000313" key="2">
    <source>
        <dbReference type="Proteomes" id="UP001054945"/>
    </source>
</evidence>
<dbReference type="EMBL" id="BPLR01001914">
    <property type="protein sequence ID" value="GIX67948.1"/>
    <property type="molecule type" value="Genomic_DNA"/>
</dbReference>
<accession>A0AAV4M6G0</accession>
<proteinExistence type="predicted"/>
<organism evidence="1 2">
    <name type="scientific">Caerostris extrusa</name>
    <name type="common">Bark spider</name>
    <name type="synonym">Caerostris bankana</name>
    <dbReference type="NCBI Taxonomy" id="172846"/>
    <lineage>
        <taxon>Eukaryota</taxon>
        <taxon>Metazoa</taxon>
        <taxon>Ecdysozoa</taxon>
        <taxon>Arthropoda</taxon>
        <taxon>Chelicerata</taxon>
        <taxon>Arachnida</taxon>
        <taxon>Araneae</taxon>
        <taxon>Araneomorphae</taxon>
        <taxon>Entelegynae</taxon>
        <taxon>Araneoidea</taxon>
        <taxon>Araneidae</taxon>
        <taxon>Caerostris</taxon>
    </lineage>
</organism>
<dbReference type="AlphaFoldDB" id="A0AAV4M6G0"/>
<evidence type="ECO:0000313" key="1">
    <source>
        <dbReference type="EMBL" id="GIX67948.1"/>
    </source>
</evidence>